<sequence length="164" mass="18233">MELRPGRVITTKLRKTPTDAPPHPFVHLIFYDSVSEEAIISHLTLSISPPNFMQRLLHQGYDLAPTALPSTRSIFGRCWRIHPSHTEEHIGALWDYPGHLGNLSSSLSLAQPHPQATVALYKGSTDPIYLAVGELFRTTRTVCALRDGLEGLGLLLIPKMYEPS</sequence>
<keyword evidence="2" id="KW-1185">Reference proteome</keyword>
<organism evidence="1 2">
    <name type="scientific">Paratrimastix pyriformis</name>
    <dbReference type="NCBI Taxonomy" id="342808"/>
    <lineage>
        <taxon>Eukaryota</taxon>
        <taxon>Metamonada</taxon>
        <taxon>Preaxostyla</taxon>
        <taxon>Paratrimastigidae</taxon>
        <taxon>Paratrimastix</taxon>
    </lineage>
</organism>
<comment type="caution">
    <text evidence="1">The sequence shown here is derived from an EMBL/GenBank/DDBJ whole genome shotgun (WGS) entry which is preliminary data.</text>
</comment>
<name>A0ABQ8UKB9_9EUKA</name>
<evidence type="ECO:0000313" key="1">
    <source>
        <dbReference type="EMBL" id="KAJ4458871.1"/>
    </source>
</evidence>
<dbReference type="EMBL" id="JAPMOS010000025">
    <property type="protein sequence ID" value="KAJ4458871.1"/>
    <property type="molecule type" value="Genomic_DNA"/>
</dbReference>
<gene>
    <name evidence="1" type="ORF">PAPYR_5403</name>
</gene>
<protein>
    <submittedName>
        <fullName evidence="1">Uncharacterized protein</fullName>
    </submittedName>
</protein>
<dbReference type="Proteomes" id="UP001141327">
    <property type="component" value="Unassembled WGS sequence"/>
</dbReference>
<reference evidence="1" key="1">
    <citation type="journal article" date="2022" name="bioRxiv">
        <title>Genomics of Preaxostyla Flagellates Illuminates Evolutionary Transitions and the Path Towards Mitochondrial Loss.</title>
        <authorList>
            <person name="Novak L.V.F."/>
            <person name="Treitli S.C."/>
            <person name="Pyrih J."/>
            <person name="Halakuc P."/>
            <person name="Pipaliya S.V."/>
            <person name="Vacek V."/>
            <person name="Brzon O."/>
            <person name="Soukal P."/>
            <person name="Eme L."/>
            <person name="Dacks J.B."/>
            <person name="Karnkowska A."/>
            <person name="Elias M."/>
            <person name="Hampl V."/>
        </authorList>
    </citation>
    <scope>NUCLEOTIDE SEQUENCE</scope>
    <source>
        <strain evidence="1">RCP-MX</strain>
    </source>
</reference>
<proteinExistence type="predicted"/>
<evidence type="ECO:0000313" key="2">
    <source>
        <dbReference type="Proteomes" id="UP001141327"/>
    </source>
</evidence>
<accession>A0ABQ8UKB9</accession>